<evidence type="ECO:0000256" key="1">
    <source>
        <dbReference type="SAM" id="MobiDB-lite"/>
    </source>
</evidence>
<comment type="caution">
    <text evidence="2">The sequence shown here is derived from an EMBL/GenBank/DDBJ whole genome shotgun (WGS) entry which is preliminary data.</text>
</comment>
<protein>
    <submittedName>
        <fullName evidence="2">Uncharacterized protein</fullName>
    </submittedName>
</protein>
<evidence type="ECO:0000313" key="2">
    <source>
        <dbReference type="EMBL" id="KAJ3476378.1"/>
    </source>
</evidence>
<dbReference type="AlphaFoldDB" id="A0AAD5US67"/>
<sequence length="187" mass="20503">MDDTQYYAAWIQGVHWHVPFRRHQNGPKLQTKLPLSNALFTGYTTPSQRPSSFGTAYASQLWASARRAIAAPLHLHDNIFSNLPSHPSIPSSTPLNVFVDMGPSSTPLNVFVDMGPSSPAWVIMMTPRVLRPPMMHSQRPSAMHPSLPEPKVGSSSLPSPTSPLSSLGRIDQHLHATVDPLQPVSVF</sequence>
<name>A0AAD5US67_9APHY</name>
<feature type="region of interest" description="Disordered" evidence="1">
    <location>
        <begin position="133"/>
        <end position="167"/>
    </location>
</feature>
<feature type="compositionally biased region" description="Low complexity" evidence="1">
    <location>
        <begin position="154"/>
        <end position="167"/>
    </location>
</feature>
<evidence type="ECO:0000313" key="3">
    <source>
        <dbReference type="Proteomes" id="UP001212997"/>
    </source>
</evidence>
<dbReference type="EMBL" id="JANAWD010000715">
    <property type="protein sequence ID" value="KAJ3476378.1"/>
    <property type="molecule type" value="Genomic_DNA"/>
</dbReference>
<dbReference type="Proteomes" id="UP001212997">
    <property type="component" value="Unassembled WGS sequence"/>
</dbReference>
<organism evidence="2 3">
    <name type="scientific">Meripilus lineatus</name>
    <dbReference type="NCBI Taxonomy" id="2056292"/>
    <lineage>
        <taxon>Eukaryota</taxon>
        <taxon>Fungi</taxon>
        <taxon>Dikarya</taxon>
        <taxon>Basidiomycota</taxon>
        <taxon>Agaricomycotina</taxon>
        <taxon>Agaricomycetes</taxon>
        <taxon>Polyporales</taxon>
        <taxon>Meripilaceae</taxon>
        <taxon>Meripilus</taxon>
    </lineage>
</organism>
<reference evidence="2" key="1">
    <citation type="submission" date="2022-07" db="EMBL/GenBank/DDBJ databases">
        <title>Genome Sequence of Physisporinus lineatus.</title>
        <authorList>
            <person name="Buettner E."/>
        </authorList>
    </citation>
    <scope>NUCLEOTIDE SEQUENCE</scope>
    <source>
        <strain evidence="2">VT162</strain>
    </source>
</reference>
<accession>A0AAD5US67</accession>
<gene>
    <name evidence="2" type="ORF">NLI96_g11200</name>
</gene>
<keyword evidence="3" id="KW-1185">Reference proteome</keyword>
<proteinExistence type="predicted"/>